<dbReference type="SUPFAM" id="SSF49899">
    <property type="entry name" value="Concanavalin A-like lectins/glucanases"/>
    <property type="match status" value="1"/>
</dbReference>
<gene>
    <name evidence="5" type="ORF">E4U56_005107</name>
    <name evidence="4" type="ORF">E4U57_002260</name>
</gene>
<dbReference type="EMBL" id="SRPS01000035">
    <property type="protein sequence ID" value="KAG5973320.1"/>
    <property type="molecule type" value="Genomic_DNA"/>
</dbReference>
<dbReference type="PANTHER" id="PTHR24094">
    <property type="entry name" value="SECRETED PROTEIN"/>
    <property type="match status" value="1"/>
</dbReference>
<organism evidence="5 7">
    <name type="scientific">Claviceps arundinis</name>
    <dbReference type="NCBI Taxonomy" id="1623583"/>
    <lineage>
        <taxon>Eukaryota</taxon>
        <taxon>Fungi</taxon>
        <taxon>Dikarya</taxon>
        <taxon>Ascomycota</taxon>
        <taxon>Pezizomycotina</taxon>
        <taxon>Sordariomycetes</taxon>
        <taxon>Hypocreomycetidae</taxon>
        <taxon>Hypocreales</taxon>
        <taxon>Clavicipitaceae</taxon>
        <taxon>Claviceps</taxon>
    </lineage>
</organism>
<evidence type="ECO:0000259" key="3">
    <source>
        <dbReference type="PROSITE" id="PS51762"/>
    </source>
</evidence>
<dbReference type="OrthoDB" id="4781at2759"/>
<protein>
    <recommendedName>
        <fullName evidence="3">GH16 domain-containing protein</fullName>
    </recommendedName>
</protein>
<name>A0A9P7MYY6_9HYPO</name>
<sequence length="516" mass="56516">MKITAALSLVASVGVLAVPAPLAPGVPSKSAARSLLNGLEVADPISGDGYSRTKFPTWDTIKGTCNTREFVLKRDGKNVVVNDDCVAESGSWVSPYDGLRFDGASKLDIDHMVPLKNAWISGAANWTTAERRAFANDVTRPQLWAVSAHSNRSKSDESPDEWKPDLKAFWCTYSKSWIQVKSHYDLTITDDEKDALSNCPPDPAFANKTSFDFTSSSWDDEHFAAFWAVDNSTAEDKKCLDFGTDGKGVAMGMFRTGDAPTLASNKYLLFGKVSVTMQAAKGAGLITAMVLKSDSGDEIDWELLGAYDNQAQSNYFFDGQALFNTYNDTYTLQTSTFDGPQTYTVEWTNQFLSFSINDTVRRIWYLGEIPAEKWPQMPMQVKLGVWSVGNKSDPGTITWAGGLPDWEAGPHKALFSRVEIQDYMGFCNETDGSGRAEYQYDERTVGWEKIRIAGCKARPGPELQTPSPVESGGGVRPSETRAPGVDEGDEENGALAMRMSRMGGVVVLGLAWFLAV</sequence>
<keyword evidence="2" id="KW-0732">Signal</keyword>
<dbReference type="GO" id="GO:0005975">
    <property type="term" value="P:carbohydrate metabolic process"/>
    <property type="evidence" value="ECO:0007669"/>
    <property type="project" value="InterPro"/>
</dbReference>
<feature type="region of interest" description="Disordered" evidence="1">
    <location>
        <begin position="457"/>
        <end position="489"/>
    </location>
</feature>
<dbReference type="Pfam" id="PF00722">
    <property type="entry name" value="Glyco_hydro_16"/>
    <property type="match status" value="1"/>
</dbReference>
<feature type="chain" id="PRO_5040474779" description="GH16 domain-containing protein" evidence="2">
    <location>
        <begin position="18"/>
        <end position="516"/>
    </location>
</feature>
<evidence type="ECO:0000313" key="4">
    <source>
        <dbReference type="EMBL" id="KAG5956831.1"/>
    </source>
</evidence>
<dbReference type="Gene3D" id="2.60.120.200">
    <property type="match status" value="1"/>
</dbReference>
<dbReference type="Pfam" id="PF07510">
    <property type="entry name" value="GmrSD_C"/>
    <property type="match status" value="1"/>
</dbReference>
<keyword evidence="6" id="KW-1185">Reference proteome</keyword>
<dbReference type="PROSITE" id="PS51762">
    <property type="entry name" value="GH16_2"/>
    <property type="match status" value="1"/>
</dbReference>
<dbReference type="EMBL" id="SRPR01000192">
    <property type="protein sequence ID" value="KAG5956831.1"/>
    <property type="molecule type" value="Genomic_DNA"/>
</dbReference>
<reference evidence="5 6" key="1">
    <citation type="journal article" date="2020" name="bioRxiv">
        <title>Whole genome comparisons of ergot fungi reveals the divergence and evolution of species within the genus Claviceps are the result of varying mechanisms driving genome evolution and host range expansion.</title>
        <authorList>
            <person name="Wyka S.A."/>
            <person name="Mondo S.J."/>
            <person name="Liu M."/>
            <person name="Dettman J."/>
            <person name="Nalam V."/>
            <person name="Broders K.D."/>
        </authorList>
    </citation>
    <scope>NUCLEOTIDE SEQUENCE</scope>
    <source>
        <strain evidence="5">CCC 1102</strain>
        <strain evidence="4 6">LM583</strain>
    </source>
</reference>
<proteinExistence type="predicted"/>
<dbReference type="GO" id="GO:0004553">
    <property type="term" value="F:hydrolase activity, hydrolyzing O-glycosyl compounds"/>
    <property type="evidence" value="ECO:0007669"/>
    <property type="project" value="InterPro"/>
</dbReference>
<evidence type="ECO:0000256" key="2">
    <source>
        <dbReference type="SAM" id="SignalP"/>
    </source>
</evidence>
<dbReference type="AlphaFoldDB" id="A0A9P7MYY6"/>
<feature type="domain" description="GH16" evidence="3">
    <location>
        <begin position="182"/>
        <end position="415"/>
    </location>
</feature>
<evidence type="ECO:0000313" key="5">
    <source>
        <dbReference type="EMBL" id="KAG5973320.1"/>
    </source>
</evidence>
<evidence type="ECO:0000313" key="6">
    <source>
        <dbReference type="Proteomes" id="UP000742024"/>
    </source>
</evidence>
<feature type="signal peptide" evidence="2">
    <location>
        <begin position="1"/>
        <end position="17"/>
    </location>
</feature>
<dbReference type="Proteomes" id="UP000742024">
    <property type="component" value="Unassembled WGS sequence"/>
</dbReference>
<evidence type="ECO:0000313" key="7">
    <source>
        <dbReference type="Proteomes" id="UP000784919"/>
    </source>
</evidence>
<dbReference type="InterPro" id="IPR011089">
    <property type="entry name" value="GmrSD_C"/>
</dbReference>
<dbReference type="InterPro" id="IPR000757">
    <property type="entry name" value="Beta-glucanase-like"/>
</dbReference>
<dbReference type="PANTHER" id="PTHR24094:SF15">
    <property type="entry name" value="AMP-DEPENDENT SYNTHETASE_LIGASE DOMAIN-CONTAINING PROTEIN-RELATED"/>
    <property type="match status" value="1"/>
</dbReference>
<dbReference type="InterPro" id="IPR013320">
    <property type="entry name" value="ConA-like_dom_sf"/>
</dbReference>
<evidence type="ECO:0000256" key="1">
    <source>
        <dbReference type="SAM" id="MobiDB-lite"/>
    </source>
</evidence>
<dbReference type="Proteomes" id="UP000784919">
    <property type="component" value="Unassembled WGS sequence"/>
</dbReference>
<comment type="caution">
    <text evidence="5">The sequence shown here is derived from an EMBL/GenBank/DDBJ whole genome shotgun (WGS) entry which is preliminary data.</text>
</comment>
<accession>A0A9P7MYY6</accession>